<comment type="cofactor">
    <cofactor evidence="1">
        <name>Fe cation</name>
        <dbReference type="ChEBI" id="CHEBI:24875"/>
    </cofactor>
</comment>
<evidence type="ECO:0000256" key="4">
    <source>
        <dbReference type="ARBA" id="ARBA00022737"/>
    </source>
</evidence>
<dbReference type="PROSITE" id="PS51819">
    <property type="entry name" value="VOC"/>
    <property type="match status" value="1"/>
</dbReference>
<dbReference type="InterPro" id="IPR041735">
    <property type="entry name" value="4OHPhenylPyrv_dOase_C"/>
</dbReference>
<evidence type="ECO:0000259" key="6">
    <source>
        <dbReference type="PROSITE" id="PS51819"/>
    </source>
</evidence>
<name>A0AAN8WZM4_HALRR</name>
<keyword evidence="8" id="KW-1185">Reference proteome</keyword>
<dbReference type="GO" id="GO:0003868">
    <property type="term" value="F:4-hydroxyphenylpyruvate dioxygenase activity"/>
    <property type="evidence" value="ECO:0007669"/>
    <property type="project" value="InterPro"/>
</dbReference>
<dbReference type="PANTHER" id="PTHR11959:SF10">
    <property type="entry name" value="4-HYDROXYPHENYLPYRUVATE DIOXYGENASE-LIKE PROTEIN"/>
    <property type="match status" value="1"/>
</dbReference>
<evidence type="ECO:0000313" key="7">
    <source>
        <dbReference type="EMBL" id="KAK7069320.1"/>
    </source>
</evidence>
<dbReference type="AlphaFoldDB" id="A0AAN8WZM4"/>
<dbReference type="SUPFAM" id="SSF54593">
    <property type="entry name" value="Glyoxalase/Bleomycin resistance protein/Dihydroxybiphenyl dioxygenase"/>
    <property type="match status" value="2"/>
</dbReference>
<keyword evidence="4" id="KW-0677">Repeat</keyword>
<evidence type="ECO:0000256" key="1">
    <source>
        <dbReference type="ARBA" id="ARBA00001962"/>
    </source>
</evidence>
<dbReference type="EMBL" id="JAXCGZ010016984">
    <property type="protein sequence ID" value="KAK7069320.1"/>
    <property type="molecule type" value="Genomic_DNA"/>
</dbReference>
<comment type="caution">
    <text evidence="7">The sequence shown here is derived from an EMBL/GenBank/DDBJ whole genome shotgun (WGS) entry which is preliminary data.</text>
</comment>
<evidence type="ECO:0000313" key="8">
    <source>
        <dbReference type="Proteomes" id="UP001381693"/>
    </source>
</evidence>
<organism evidence="7 8">
    <name type="scientific">Halocaridina rubra</name>
    <name type="common">Hawaiian red shrimp</name>
    <dbReference type="NCBI Taxonomy" id="373956"/>
    <lineage>
        <taxon>Eukaryota</taxon>
        <taxon>Metazoa</taxon>
        <taxon>Ecdysozoa</taxon>
        <taxon>Arthropoda</taxon>
        <taxon>Crustacea</taxon>
        <taxon>Multicrustacea</taxon>
        <taxon>Malacostraca</taxon>
        <taxon>Eumalacostraca</taxon>
        <taxon>Eucarida</taxon>
        <taxon>Decapoda</taxon>
        <taxon>Pleocyemata</taxon>
        <taxon>Caridea</taxon>
        <taxon>Atyoidea</taxon>
        <taxon>Atyidae</taxon>
        <taxon>Halocaridina</taxon>
    </lineage>
</organism>
<reference evidence="7 8" key="1">
    <citation type="submission" date="2023-11" db="EMBL/GenBank/DDBJ databases">
        <title>Halocaridina rubra genome assembly.</title>
        <authorList>
            <person name="Smith C."/>
        </authorList>
    </citation>
    <scope>NUCLEOTIDE SEQUENCE [LARGE SCALE GENOMIC DNA]</scope>
    <source>
        <strain evidence="7">EP-1</strain>
        <tissue evidence="7">Whole</tissue>
    </source>
</reference>
<dbReference type="InterPro" id="IPR037523">
    <property type="entry name" value="VOC_core"/>
</dbReference>
<comment type="similarity">
    <text evidence="2">Belongs to the 4HPPD family.</text>
</comment>
<evidence type="ECO:0000256" key="3">
    <source>
        <dbReference type="ARBA" id="ARBA00022723"/>
    </source>
</evidence>
<evidence type="ECO:0000256" key="2">
    <source>
        <dbReference type="ARBA" id="ARBA00005877"/>
    </source>
</evidence>
<dbReference type="CDD" id="cd07250">
    <property type="entry name" value="HPPD_C_like"/>
    <property type="match status" value="1"/>
</dbReference>
<keyword evidence="5" id="KW-0408">Iron</keyword>
<dbReference type="Proteomes" id="UP001381693">
    <property type="component" value="Unassembled WGS sequence"/>
</dbReference>
<dbReference type="Gene3D" id="3.10.180.10">
    <property type="entry name" value="2,3-Dihydroxybiphenyl 1,2-Dioxygenase, domain 1"/>
    <property type="match status" value="2"/>
</dbReference>
<sequence>MSCSVLHHVEVCVKDNRFLHLLTKGFGFAPFAHRITSASTKLALRSGTSVFVVVKRNSEENNQHGQNGTEITKDVMNGCSNGYTNGTTELACESIYPRSSWLQSEREHWTVFCCEKTSRHIRDSVFNVALTVKDIDTVTERVKSHGGRVIKEPTEISDAEGRVRYSVVSSCLGNIVHTLIDKKHYKGTFLPGFESIEKHDEISIVLESITNLFKKDSRTNTNGGCELLSKDNLKTQTPDFMVANCLKSPNSLNIPRSTFIDHVTYVCEIGKSSEILSWYEKCFGMKRFKTNKDESENEGFVLRENIGLRLKAMEYWRCAETFLAAPDANNEDKSLKLVIAEPLPGVSTSHVQAFLKAHGGPGIQHIGLHTPTMVATVDFMAKNGVIFRKAPPVYYEEGIKLEEIQDAGHSEEVDLFKELGILLDTEADAFSEDGDKQNNKSYLMQVFTGPLFDEDTFFLEVIQRKGAKGFGAGNIVALAKSIIIHNQKMNG</sequence>
<dbReference type="GO" id="GO:0046872">
    <property type="term" value="F:metal ion binding"/>
    <property type="evidence" value="ECO:0007669"/>
    <property type="project" value="UniProtKB-KW"/>
</dbReference>
<dbReference type="PANTHER" id="PTHR11959">
    <property type="entry name" value="4-HYDROXYPHENYLPYRUVATE DIOXYGENASE"/>
    <property type="match status" value="1"/>
</dbReference>
<proteinExistence type="inferred from homology"/>
<accession>A0AAN8WZM4</accession>
<keyword evidence="3" id="KW-0479">Metal-binding</keyword>
<dbReference type="GO" id="GO:0009072">
    <property type="term" value="P:aromatic amino acid metabolic process"/>
    <property type="evidence" value="ECO:0007669"/>
    <property type="project" value="InterPro"/>
</dbReference>
<dbReference type="InterPro" id="IPR029068">
    <property type="entry name" value="Glyas_Bleomycin-R_OHBP_Dase"/>
</dbReference>
<dbReference type="InterPro" id="IPR005956">
    <property type="entry name" value="4OHPhenylPyrv_dOase"/>
</dbReference>
<dbReference type="CDD" id="cd08342">
    <property type="entry name" value="HPPD_N_like"/>
    <property type="match status" value="1"/>
</dbReference>
<feature type="domain" description="VOC" evidence="6">
    <location>
        <begin position="259"/>
        <end position="417"/>
    </location>
</feature>
<protein>
    <recommendedName>
        <fullName evidence="6">VOC domain-containing protein</fullName>
    </recommendedName>
</protein>
<dbReference type="InterPro" id="IPR041736">
    <property type="entry name" value="4OHPhenylPyrv_dOase_N"/>
</dbReference>
<evidence type="ECO:0000256" key="5">
    <source>
        <dbReference type="ARBA" id="ARBA00023004"/>
    </source>
</evidence>
<gene>
    <name evidence="7" type="ORF">SK128_010254</name>
</gene>